<dbReference type="Proteomes" id="UP000762253">
    <property type="component" value="Unassembled WGS sequence"/>
</dbReference>
<keyword evidence="2" id="KW-1133">Transmembrane helix</keyword>
<evidence type="ECO:0000313" key="4">
    <source>
        <dbReference type="Proteomes" id="UP000762253"/>
    </source>
</evidence>
<feature type="transmembrane region" description="Helical" evidence="2">
    <location>
        <begin position="39"/>
        <end position="66"/>
    </location>
</feature>
<feature type="region of interest" description="Disordered" evidence="1">
    <location>
        <begin position="75"/>
        <end position="235"/>
    </location>
</feature>
<keyword evidence="4" id="KW-1185">Reference proteome</keyword>
<dbReference type="EMBL" id="QMEC01000010">
    <property type="protein sequence ID" value="NMF62059.1"/>
    <property type="molecule type" value="Genomic_DNA"/>
</dbReference>
<evidence type="ECO:0000313" key="3">
    <source>
        <dbReference type="EMBL" id="NMF62059.1"/>
    </source>
</evidence>
<keyword evidence="2" id="KW-0812">Transmembrane</keyword>
<protein>
    <submittedName>
        <fullName evidence="3">LapA family protein</fullName>
    </submittedName>
</protein>
<name>A0ABX1M0P8_9CYAN</name>
<comment type="caution">
    <text evidence="3">The sequence shown here is derived from an EMBL/GenBank/DDBJ whole genome shotgun (WGS) entry which is preliminary data.</text>
</comment>
<feature type="compositionally biased region" description="Low complexity" evidence="1">
    <location>
        <begin position="204"/>
        <end position="214"/>
    </location>
</feature>
<feature type="compositionally biased region" description="Polar residues" evidence="1">
    <location>
        <begin position="75"/>
        <end position="90"/>
    </location>
</feature>
<evidence type="ECO:0000256" key="2">
    <source>
        <dbReference type="SAM" id="Phobius"/>
    </source>
</evidence>
<feature type="compositionally biased region" description="Acidic residues" evidence="1">
    <location>
        <begin position="215"/>
        <end position="228"/>
    </location>
</feature>
<gene>
    <name evidence="3" type="ORF">DP115_04335</name>
</gene>
<organism evidence="3 4">
    <name type="scientific">Brasilonema octagenarum UFV-OR1</name>
    <dbReference type="NCBI Taxonomy" id="417115"/>
    <lineage>
        <taxon>Bacteria</taxon>
        <taxon>Bacillati</taxon>
        <taxon>Cyanobacteriota</taxon>
        <taxon>Cyanophyceae</taxon>
        <taxon>Nostocales</taxon>
        <taxon>Scytonemataceae</taxon>
        <taxon>Brasilonema</taxon>
        <taxon>Octagenarum group</taxon>
    </lineage>
</organism>
<proteinExistence type="predicted"/>
<reference evidence="3 4" key="1">
    <citation type="submission" date="2018-06" db="EMBL/GenBank/DDBJ databases">
        <title>Comparative genomics of Brasilonema spp. strains.</title>
        <authorList>
            <person name="Alvarenga D.O."/>
            <person name="Fiore M.F."/>
            <person name="Varani A.M."/>
        </authorList>
    </citation>
    <scope>NUCLEOTIDE SEQUENCE [LARGE SCALE GENOMIC DNA]</scope>
    <source>
        <strain evidence="3 4">UFV-OR1</strain>
    </source>
</reference>
<sequence length="235" mass="26450">MAVFRLFLLMTVLGGLTLLVVQNLSPVLPLVFLGMKSKALPLAIWILFSTTAGAFTTVFVTSLFNFSNFFAGQQRQTPVRTATTSTAKNQTPKEEPTPRPSPSSSSRKSESTRNSDPLNDWETDNSTDDWDFEEKKEQAPTPNSQNTQVRDSKTYEPQQQPSSTNKSDSAYSYSYREPKNSGVGKTESVYDADYRVIIPPYQPPTTNQAQTNQAQDDDWGFLDEDIEDQDKRPRR</sequence>
<accession>A0ABX1M0P8</accession>
<evidence type="ECO:0000256" key="1">
    <source>
        <dbReference type="SAM" id="MobiDB-lite"/>
    </source>
</evidence>
<feature type="compositionally biased region" description="Polar residues" evidence="1">
    <location>
        <begin position="140"/>
        <end position="172"/>
    </location>
</feature>
<dbReference type="RefSeq" id="WP_169263649.1">
    <property type="nucleotide sequence ID" value="NZ_QMEC01000010.1"/>
</dbReference>
<keyword evidence="2" id="KW-0472">Membrane</keyword>
<feature type="compositionally biased region" description="Acidic residues" evidence="1">
    <location>
        <begin position="119"/>
        <end position="132"/>
    </location>
</feature>